<reference evidence="3" key="1">
    <citation type="journal article" date="2019" name="Int. J. Syst. Evol. Microbiol.">
        <title>The Global Catalogue of Microorganisms (GCM) 10K type strain sequencing project: providing services to taxonomists for standard genome sequencing and annotation.</title>
        <authorList>
            <consortium name="The Broad Institute Genomics Platform"/>
            <consortium name="The Broad Institute Genome Sequencing Center for Infectious Disease"/>
            <person name="Wu L."/>
            <person name="Ma J."/>
        </authorList>
    </citation>
    <scope>NUCLEOTIDE SEQUENCE [LARGE SCALE GENOMIC DNA]</scope>
    <source>
        <strain evidence="3">KCTC 52607</strain>
    </source>
</reference>
<dbReference type="SUPFAM" id="SSF51430">
    <property type="entry name" value="NAD(P)-linked oxidoreductase"/>
    <property type="match status" value="1"/>
</dbReference>
<dbReference type="PANTHER" id="PTHR43364:SF6">
    <property type="entry name" value="OXIDOREDUCTASE-RELATED"/>
    <property type="match status" value="1"/>
</dbReference>
<evidence type="ECO:0000313" key="3">
    <source>
        <dbReference type="Proteomes" id="UP001595456"/>
    </source>
</evidence>
<dbReference type="Pfam" id="PF00248">
    <property type="entry name" value="Aldo_ket_red"/>
    <property type="match status" value="1"/>
</dbReference>
<dbReference type="InterPro" id="IPR020471">
    <property type="entry name" value="AKR"/>
</dbReference>
<feature type="domain" description="NADP-dependent oxidoreductase" evidence="1">
    <location>
        <begin position="12"/>
        <end position="306"/>
    </location>
</feature>
<gene>
    <name evidence="2" type="ORF">ACFODU_07965</name>
</gene>
<accession>A0ABV7E7E8</accession>
<dbReference type="InterPro" id="IPR050523">
    <property type="entry name" value="AKR_Detox_Biosynth"/>
</dbReference>
<proteinExistence type="predicted"/>
<dbReference type="PRINTS" id="PR00069">
    <property type="entry name" value="ALDKETRDTASE"/>
</dbReference>
<dbReference type="Proteomes" id="UP001595456">
    <property type="component" value="Unassembled WGS sequence"/>
</dbReference>
<evidence type="ECO:0000259" key="1">
    <source>
        <dbReference type="Pfam" id="PF00248"/>
    </source>
</evidence>
<keyword evidence="3" id="KW-1185">Reference proteome</keyword>
<dbReference type="EMBL" id="JBHRST010000009">
    <property type="protein sequence ID" value="MFC3097736.1"/>
    <property type="molecule type" value="Genomic_DNA"/>
</dbReference>
<organism evidence="2 3">
    <name type="scientific">Alteraurantiacibacter palmitatis</name>
    <dbReference type="NCBI Taxonomy" id="2054628"/>
    <lineage>
        <taxon>Bacteria</taxon>
        <taxon>Pseudomonadati</taxon>
        <taxon>Pseudomonadota</taxon>
        <taxon>Alphaproteobacteria</taxon>
        <taxon>Sphingomonadales</taxon>
        <taxon>Erythrobacteraceae</taxon>
        <taxon>Alteraurantiacibacter</taxon>
    </lineage>
</organism>
<protein>
    <submittedName>
        <fullName evidence="2">Aldo/keto reductase</fullName>
    </submittedName>
</protein>
<dbReference type="PANTHER" id="PTHR43364">
    <property type="entry name" value="NADH-SPECIFIC METHYLGLYOXAL REDUCTASE-RELATED"/>
    <property type="match status" value="1"/>
</dbReference>
<dbReference type="InterPro" id="IPR023210">
    <property type="entry name" value="NADP_OxRdtase_dom"/>
</dbReference>
<dbReference type="RefSeq" id="WP_336925093.1">
    <property type="nucleotide sequence ID" value="NZ_JBANRO010000003.1"/>
</dbReference>
<dbReference type="InterPro" id="IPR036812">
    <property type="entry name" value="NAD(P)_OxRdtase_dom_sf"/>
</dbReference>
<sequence length="311" mass="33503">MTLHPSQGGIPLVLGGNVFGFTADLDASFAVLDRFYEAGGRMVDTAQGYSVWVPGHVGGESEAVIGKWLESRGIRSEMKIATKTGMFGKPGDLAPAKVAEELDKSLVRLRTDYVDLYYAHRDEEETPQPEVAAGFDALVKAGKVRELGASNYDASRLASLNAAADNGGHTRFTVLQNEYNLVCREAFPADLQMLCAEQDILHFPWFGLAAGFLTGKYRSRADLEKHNRGSSIERFFERGLKVLPVLDEVVAETGASHGAVALAWLLAQPGIAAPIASASKPEQLDIQFEALTLKLSAEQLAQLTAAGQPPD</sequence>
<name>A0ABV7E7E8_9SPHN</name>
<comment type="caution">
    <text evidence="2">The sequence shown here is derived from an EMBL/GenBank/DDBJ whole genome shotgun (WGS) entry which is preliminary data.</text>
</comment>
<dbReference type="Gene3D" id="3.20.20.100">
    <property type="entry name" value="NADP-dependent oxidoreductase domain"/>
    <property type="match status" value="1"/>
</dbReference>
<evidence type="ECO:0000313" key="2">
    <source>
        <dbReference type="EMBL" id="MFC3097736.1"/>
    </source>
</evidence>